<dbReference type="GO" id="GO:0006542">
    <property type="term" value="P:glutamine biosynthetic process"/>
    <property type="evidence" value="ECO:0007669"/>
    <property type="project" value="InterPro"/>
</dbReference>
<dbReference type="InterPro" id="IPR036651">
    <property type="entry name" value="Gln_synt_N_sf"/>
</dbReference>
<accession>A0A8H6RWH1</accession>
<dbReference type="OrthoDB" id="3364440at2759"/>
<dbReference type="PANTHER" id="PTHR43785:SF2">
    <property type="entry name" value="TYPE-1 GLUTAMINE SYNTHETASE 1"/>
    <property type="match status" value="1"/>
</dbReference>
<evidence type="ECO:0000256" key="4">
    <source>
        <dbReference type="RuleBase" id="RU000384"/>
    </source>
</evidence>
<dbReference type="SMART" id="SM01230">
    <property type="entry name" value="Gln-synt_C"/>
    <property type="match status" value="1"/>
</dbReference>
<feature type="domain" description="GS catalytic" evidence="5">
    <location>
        <begin position="107"/>
        <end position="426"/>
    </location>
</feature>
<dbReference type="PANTHER" id="PTHR43785">
    <property type="entry name" value="GAMMA-GLUTAMYLPUTRESCINE SYNTHETASE"/>
    <property type="match status" value="1"/>
</dbReference>
<reference evidence="6" key="1">
    <citation type="submission" date="2020-04" db="EMBL/GenBank/DDBJ databases">
        <title>Draft genome resource of the tomato pathogen Pseudocercospora fuligena.</title>
        <authorList>
            <person name="Zaccaron A."/>
        </authorList>
    </citation>
    <scope>NUCLEOTIDE SEQUENCE</scope>
    <source>
        <strain evidence="6">PF001</strain>
    </source>
</reference>
<comment type="caution">
    <text evidence="6">The sequence shown here is derived from an EMBL/GenBank/DDBJ whole genome shotgun (WGS) entry which is preliminary data.</text>
</comment>
<dbReference type="Gene3D" id="3.10.20.70">
    <property type="entry name" value="Glutamine synthetase, N-terminal domain"/>
    <property type="match status" value="1"/>
</dbReference>
<proteinExistence type="inferred from homology"/>
<dbReference type="InterPro" id="IPR014746">
    <property type="entry name" value="Gln_synth/guanido_kin_cat_dom"/>
</dbReference>
<evidence type="ECO:0000259" key="5">
    <source>
        <dbReference type="PROSITE" id="PS51987"/>
    </source>
</evidence>
<keyword evidence="2" id="KW-0436">Ligase</keyword>
<dbReference type="Gene3D" id="3.30.590.10">
    <property type="entry name" value="Glutamine synthetase/guanido kinase, catalytic domain"/>
    <property type="match status" value="1"/>
</dbReference>
<dbReference type="GO" id="GO:0004356">
    <property type="term" value="F:glutamine synthetase activity"/>
    <property type="evidence" value="ECO:0007669"/>
    <property type="project" value="InterPro"/>
</dbReference>
<evidence type="ECO:0000256" key="2">
    <source>
        <dbReference type="ARBA" id="ARBA00022598"/>
    </source>
</evidence>
<organism evidence="6 7">
    <name type="scientific">Pseudocercospora fuligena</name>
    <dbReference type="NCBI Taxonomy" id="685502"/>
    <lineage>
        <taxon>Eukaryota</taxon>
        <taxon>Fungi</taxon>
        <taxon>Dikarya</taxon>
        <taxon>Ascomycota</taxon>
        <taxon>Pezizomycotina</taxon>
        <taxon>Dothideomycetes</taxon>
        <taxon>Dothideomycetidae</taxon>
        <taxon>Mycosphaerellales</taxon>
        <taxon>Mycosphaerellaceae</taxon>
        <taxon>Pseudocercospora</taxon>
    </lineage>
</organism>
<evidence type="ECO:0000313" key="6">
    <source>
        <dbReference type="EMBL" id="KAF7198416.1"/>
    </source>
</evidence>
<dbReference type="InterPro" id="IPR008146">
    <property type="entry name" value="Gln_synth_cat_dom"/>
</dbReference>
<dbReference type="Pfam" id="PF00120">
    <property type="entry name" value="Gln-synt_C"/>
    <property type="match status" value="1"/>
</dbReference>
<gene>
    <name evidence="6" type="ORF">HII31_00155</name>
</gene>
<dbReference type="AlphaFoldDB" id="A0A8H6RWH1"/>
<keyword evidence="7" id="KW-1185">Reference proteome</keyword>
<sequence length="426" mass="47588">MGDIANDEIPYEFVDFDWVDLSGVTRRRVLTNHFAHQIKQGLRTISLLHVLGSWPLVGTPDRQPPPGDVPLRPDWSTLRRDNSRPGHAGVICSLSYPPQPEQLPTCPRVMLQSVCKDAKETAGLDFLVGFEIEFVLIDLAVDPKLPIDNIPIWTGAAGLRNKYYNILVQCVRHIVNAGIAVEQHHNESPRGLHEIILAPSPPCEAVDNLVRAQEIIRHTYRMNDILATLFPKPTSLPTGVGQHAHVSVSPADVETHFLAGVIDHLPALCAIGMANYDSYVRVKDAAGTMGTWISWGLQLRDVPIRKIKRAHWEMRFVDATANMYFAIASTLMAGLQGVRQRAQLTSSDPKASPSTLDPEVREVAGITRKLPTTFRDAITHLKHDELLGKSPATLIVQRFIELKKAEIEAVEKLSEEERRDKFLQFY</sequence>
<protein>
    <recommendedName>
        <fullName evidence="1">Glutamine synthetase</fullName>
    </recommendedName>
</protein>
<comment type="similarity">
    <text evidence="3 4">Belongs to the glutamine synthetase family.</text>
</comment>
<evidence type="ECO:0000256" key="1">
    <source>
        <dbReference type="ARBA" id="ARBA00021364"/>
    </source>
</evidence>
<evidence type="ECO:0000313" key="7">
    <source>
        <dbReference type="Proteomes" id="UP000660729"/>
    </source>
</evidence>
<dbReference type="EMBL" id="JABCIY010000001">
    <property type="protein sequence ID" value="KAF7198416.1"/>
    <property type="molecule type" value="Genomic_DNA"/>
</dbReference>
<name>A0A8H6RWH1_9PEZI</name>
<dbReference type="SUPFAM" id="SSF55931">
    <property type="entry name" value="Glutamine synthetase/guanido kinase"/>
    <property type="match status" value="1"/>
</dbReference>
<dbReference type="PROSITE" id="PS51987">
    <property type="entry name" value="GS_CATALYTIC"/>
    <property type="match status" value="1"/>
</dbReference>
<evidence type="ECO:0000256" key="3">
    <source>
        <dbReference type="PROSITE-ProRule" id="PRU01331"/>
    </source>
</evidence>
<dbReference type="Proteomes" id="UP000660729">
    <property type="component" value="Unassembled WGS sequence"/>
</dbReference>